<dbReference type="RefSeq" id="WP_215220064.1">
    <property type="nucleotide sequence ID" value="NZ_OU015430.1"/>
</dbReference>
<name>A0ABM8UER8_9GAMM</name>
<evidence type="ECO:0000313" key="4">
    <source>
        <dbReference type="Proteomes" id="UP000680116"/>
    </source>
</evidence>
<feature type="signal peptide" evidence="2">
    <location>
        <begin position="1"/>
        <end position="23"/>
    </location>
</feature>
<accession>A0ABM8UER8</accession>
<evidence type="ECO:0000313" key="3">
    <source>
        <dbReference type="EMBL" id="CAG4972146.1"/>
    </source>
</evidence>
<sequence length="154" mass="15573">MRSSSIQLTTIALGVLLAAGCTAPDDDAGTAAAPDVAEPASAPAPSGTTPEPAPADTAPAASVPARFQGDYAADATACTSPGHESELSIEASRIAFHESSGGITAVDTRGNDLEITAQVTGEGETRDVTYSFSLSEDDQTLTDTVNGMARQRCD</sequence>
<reference evidence="3 4" key="1">
    <citation type="submission" date="2021-04" db="EMBL/GenBank/DDBJ databases">
        <authorList>
            <person name="Rodrigo-Torres L."/>
            <person name="Arahal R. D."/>
            <person name="Lucena T."/>
        </authorList>
    </citation>
    <scope>NUCLEOTIDE SEQUENCE [LARGE SCALE GENOMIC DNA]</scope>
    <source>
        <strain evidence="3 4">CECT 30171</strain>
    </source>
</reference>
<protein>
    <submittedName>
        <fullName evidence="3">Uncharacterized protein</fullName>
    </submittedName>
</protein>
<organism evidence="3 4">
    <name type="scientific">Novilysobacter luteus</name>
    <dbReference type="NCBI Taxonomy" id="2822368"/>
    <lineage>
        <taxon>Bacteria</taxon>
        <taxon>Pseudomonadati</taxon>
        <taxon>Pseudomonadota</taxon>
        <taxon>Gammaproteobacteria</taxon>
        <taxon>Lysobacterales</taxon>
        <taxon>Lysobacteraceae</taxon>
        <taxon>Novilysobacter</taxon>
    </lineage>
</organism>
<feature type="chain" id="PRO_5046887476" evidence="2">
    <location>
        <begin position="24"/>
        <end position="154"/>
    </location>
</feature>
<proteinExistence type="predicted"/>
<keyword evidence="4" id="KW-1185">Reference proteome</keyword>
<dbReference type="PROSITE" id="PS51257">
    <property type="entry name" value="PROKAR_LIPOPROTEIN"/>
    <property type="match status" value="1"/>
</dbReference>
<feature type="compositionally biased region" description="Low complexity" evidence="1">
    <location>
        <begin position="24"/>
        <end position="65"/>
    </location>
</feature>
<evidence type="ECO:0000256" key="2">
    <source>
        <dbReference type="SAM" id="SignalP"/>
    </source>
</evidence>
<gene>
    <name evidence="3" type="ORF">LYB30171_01137</name>
</gene>
<keyword evidence="2" id="KW-0732">Signal</keyword>
<evidence type="ECO:0000256" key="1">
    <source>
        <dbReference type="SAM" id="MobiDB-lite"/>
    </source>
</evidence>
<dbReference type="Proteomes" id="UP000680116">
    <property type="component" value="Chromosome"/>
</dbReference>
<dbReference type="EMBL" id="OU015430">
    <property type="protein sequence ID" value="CAG4972146.1"/>
    <property type="molecule type" value="Genomic_DNA"/>
</dbReference>
<feature type="region of interest" description="Disordered" evidence="1">
    <location>
        <begin position="24"/>
        <end position="66"/>
    </location>
</feature>